<dbReference type="PROSITE" id="PS51831">
    <property type="entry name" value="HD"/>
    <property type="match status" value="1"/>
</dbReference>
<feature type="region of interest" description="Disordered" evidence="1">
    <location>
        <begin position="1"/>
        <end position="39"/>
    </location>
</feature>
<feature type="domain" description="HD-GYP" evidence="3">
    <location>
        <begin position="70"/>
        <end position="265"/>
    </location>
</feature>
<comment type="caution">
    <text evidence="4">The sequence shown here is derived from an EMBL/GenBank/DDBJ whole genome shotgun (WGS) entry which is preliminary data.</text>
</comment>
<dbReference type="RefSeq" id="WP_088248113.1">
    <property type="nucleotide sequence ID" value="NZ_BNAM01000009.1"/>
</dbReference>
<evidence type="ECO:0000313" key="5">
    <source>
        <dbReference type="Proteomes" id="UP000197208"/>
    </source>
</evidence>
<dbReference type="Gene3D" id="1.10.3210.10">
    <property type="entry name" value="Hypothetical protein af1432"/>
    <property type="match status" value="1"/>
</dbReference>
<name>A0A246BML4_9DEIO</name>
<dbReference type="PROSITE" id="PS51832">
    <property type="entry name" value="HD_GYP"/>
    <property type="match status" value="1"/>
</dbReference>
<dbReference type="PANTHER" id="PTHR43155:SF2">
    <property type="entry name" value="CYCLIC DI-GMP PHOSPHODIESTERASE PA4108"/>
    <property type="match status" value="1"/>
</dbReference>
<evidence type="ECO:0000313" key="4">
    <source>
        <dbReference type="EMBL" id="OWL96916.1"/>
    </source>
</evidence>
<evidence type="ECO:0000259" key="2">
    <source>
        <dbReference type="PROSITE" id="PS51831"/>
    </source>
</evidence>
<dbReference type="NCBIfam" id="TIGR00277">
    <property type="entry name" value="HDIG"/>
    <property type="match status" value="1"/>
</dbReference>
<dbReference type="SUPFAM" id="SSF109604">
    <property type="entry name" value="HD-domain/PDEase-like"/>
    <property type="match status" value="1"/>
</dbReference>
<dbReference type="InterPro" id="IPR006674">
    <property type="entry name" value="HD_domain"/>
</dbReference>
<evidence type="ECO:0000256" key="1">
    <source>
        <dbReference type="SAM" id="MobiDB-lite"/>
    </source>
</evidence>
<dbReference type="SMART" id="SM00471">
    <property type="entry name" value="HDc"/>
    <property type="match status" value="1"/>
</dbReference>
<organism evidence="4 5">
    <name type="scientific">Deinococcus indicus</name>
    <dbReference type="NCBI Taxonomy" id="223556"/>
    <lineage>
        <taxon>Bacteria</taxon>
        <taxon>Thermotogati</taxon>
        <taxon>Deinococcota</taxon>
        <taxon>Deinococci</taxon>
        <taxon>Deinococcales</taxon>
        <taxon>Deinococcaceae</taxon>
        <taxon>Deinococcus</taxon>
    </lineage>
</organism>
<accession>A0A246BML4</accession>
<reference evidence="4 5" key="1">
    <citation type="submission" date="2017-05" db="EMBL/GenBank/DDBJ databases">
        <title>De novo genome assembly of Deniococcus indicus strain DR1.</title>
        <authorList>
            <person name="Chauhan D."/>
            <person name="Yennamalli R.M."/>
            <person name="Priyadarshini R."/>
        </authorList>
    </citation>
    <scope>NUCLEOTIDE SEQUENCE [LARGE SCALE GENOMIC DNA]</scope>
    <source>
        <strain evidence="4 5">DR1</strain>
    </source>
</reference>
<keyword evidence="5" id="KW-1185">Reference proteome</keyword>
<dbReference type="AlphaFoldDB" id="A0A246BML4"/>
<dbReference type="InterPro" id="IPR003607">
    <property type="entry name" value="HD/PDEase_dom"/>
</dbReference>
<dbReference type="CDD" id="cd00077">
    <property type="entry name" value="HDc"/>
    <property type="match status" value="1"/>
</dbReference>
<dbReference type="InterPro" id="IPR006675">
    <property type="entry name" value="HDIG_dom"/>
</dbReference>
<proteinExistence type="predicted"/>
<dbReference type="OrthoDB" id="9804747at2"/>
<dbReference type="Pfam" id="PF13487">
    <property type="entry name" value="HD_5"/>
    <property type="match status" value="1"/>
</dbReference>
<dbReference type="EMBL" id="NHMK01000010">
    <property type="protein sequence ID" value="OWL96916.1"/>
    <property type="molecule type" value="Genomic_DNA"/>
</dbReference>
<gene>
    <name evidence="4" type="ORF">CBQ26_07980</name>
</gene>
<dbReference type="Proteomes" id="UP000197208">
    <property type="component" value="Unassembled WGS sequence"/>
</dbReference>
<feature type="domain" description="HD" evidence="2">
    <location>
        <begin position="92"/>
        <end position="214"/>
    </location>
</feature>
<protein>
    <submittedName>
        <fullName evidence="4">Uncharacterized protein</fullName>
    </submittedName>
</protein>
<sequence>MTPRDPTPPTGTDAVTDAPVGTSAEVPQAGQDSPAPVTPEHDALYTAQLERYAAEFGTLYLKYRQQTAELETATRAVVHAFVVALGAHDPYTRRHTQRVQASALTLAHTLGWDSTKLEDVRLGALLHDIGKTSVSDTILRKPGRLTDAEFQSITQHPVIGAHMIAGFPALTIARPFVLHHHERWDGRGYPDRLAGTDIPVQGRLLAVVDAVDAMLTDRPYRQALSVNQVTQELLRGRDHQFDPDMIEAFLDSGALDLYRPDTTDGSSHD</sequence>
<evidence type="ECO:0000259" key="3">
    <source>
        <dbReference type="PROSITE" id="PS51832"/>
    </source>
</evidence>
<dbReference type="PANTHER" id="PTHR43155">
    <property type="entry name" value="CYCLIC DI-GMP PHOSPHODIESTERASE PA4108-RELATED"/>
    <property type="match status" value="1"/>
</dbReference>
<dbReference type="InterPro" id="IPR037522">
    <property type="entry name" value="HD_GYP_dom"/>
</dbReference>